<feature type="transmembrane region" description="Helical" evidence="7">
    <location>
        <begin position="56"/>
        <end position="74"/>
    </location>
</feature>
<keyword evidence="6 7" id="KW-0472">Membrane</keyword>
<keyword evidence="7" id="KW-0479">Metal-binding</keyword>
<feature type="domain" description="Ferric oxidoreductase" evidence="8">
    <location>
        <begin position="54"/>
        <end position="168"/>
    </location>
</feature>
<dbReference type="PANTHER" id="PTHR36964">
    <property type="entry name" value="PROTEIN-METHIONINE-SULFOXIDE REDUCTASE HEME-BINDING SUBUNIT MSRQ"/>
    <property type="match status" value="1"/>
</dbReference>
<comment type="caution">
    <text evidence="9">The sequence shown here is derived from an EMBL/GenBank/DDBJ whole genome shotgun (WGS) entry which is preliminary data.</text>
</comment>
<comment type="subunit">
    <text evidence="7">Heterodimer of a catalytic subunit (MsrP) and a heme-binding subunit (MsrQ).</text>
</comment>
<comment type="subcellular location">
    <subcellularLocation>
        <location evidence="7">Cell membrane</location>
        <topology evidence="7">Multi-pass membrane protein</topology>
    </subcellularLocation>
    <subcellularLocation>
        <location evidence="1">Membrane</location>
        <topology evidence="1">Multi-pass membrane protein</topology>
    </subcellularLocation>
</comment>
<keyword evidence="3 7" id="KW-0812">Transmembrane</keyword>
<dbReference type="Proteomes" id="UP000781958">
    <property type="component" value="Unassembled WGS sequence"/>
</dbReference>
<keyword evidence="7" id="KW-0349">Heme</keyword>
<feature type="transmembrane region" description="Helical" evidence="7">
    <location>
        <begin position="123"/>
        <end position="144"/>
    </location>
</feature>
<keyword evidence="7" id="KW-1003">Cell membrane</keyword>
<feature type="transmembrane region" description="Helical" evidence="7">
    <location>
        <begin position="156"/>
        <end position="175"/>
    </location>
</feature>
<dbReference type="EMBL" id="JAGINP010000007">
    <property type="protein sequence ID" value="MBP2292645.1"/>
    <property type="molecule type" value="Genomic_DNA"/>
</dbReference>
<feature type="transmembrane region" description="Helical" evidence="7">
    <location>
        <begin position="86"/>
        <end position="103"/>
    </location>
</feature>
<keyword evidence="7" id="KW-0249">Electron transport</keyword>
<name>A0ABS4SMN6_9PROT</name>
<protein>
    <recommendedName>
        <fullName evidence="7">Protein-methionine-sulfoxide reductase heme-binding subunit MsrQ</fullName>
    </recommendedName>
    <alternativeName>
        <fullName evidence="7">Flavocytochrome MsrQ</fullName>
    </alternativeName>
</protein>
<evidence type="ECO:0000256" key="5">
    <source>
        <dbReference type="ARBA" id="ARBA00023004"/>
    </source>
</evidence>
<evidence type="ECO:0000256" key="3">
    <source>
        <dbReference type="ARBA" id="ARBA00022692"/>
    </source>
</evidence>
<comment type="cofactor">
    <cofactor evidence="7">
        <name>FMN</name>
        <dbReference type="ChEBI" id="CHEBI:58210"/>
    </cofactor>
    <text evidence="7">Binds 1 FMN per subunit.</text>
</comment>
<gene>
    <name evidence="7" type="primary">msrQ</name>
    <name evidence="9" type="ORF">J2851_002423</name>
</gene>
<feature type="transmembrane region" description="Helical" evidence="7">
    <location>
        <begin position="181"/>
        <end position="200"/>
    </location>
</feature>
<feature type="transmembrane region" description="Helical" evidence="7">
    <location>
        <begin position="21"/>
        <end position="44"/>
    </location>
</feature>
<dbReference type="PANTHER" id="PTHR36964:SF1">
    <property type="entry name" value="PROTEIN-METHIONINE-SULFOXIDE REDUCTASE HEME-BINDING SUBUNIT MSRQ"/>
    <property type="match status" value="1"/>
</dbReference>
<comment type="similarity">
    <text evidence="7">Belongs to the MsrQ family.</text>
</comment>
<evidence type="ECO:0000313" key="9">
    <source>
        <dbReference type="EMBL" id="MBP2292645.1"/>
    </source>
</evidence>
<keyword evidence="5 7" id="KW-0408">Iron</keyword>
<dbReference type="Pfam" id="PF01794">
    <property type="entry name" value="Ferric_reduct"/>
    <property type="match status" value="1"/>
</dbReference>
<comment type="function">
    <text evidence="7">Part of the MsrPQ system that repairs oxidized periplasmic proteins containing methionine sulfoxide residues (Met-O), using respiratory chain electrons. Thus protects these proteins from oxidative-stress damage caused by reactive species of oxygen and chlorine generated by the host defense mechanisms. MsrPQ is essential for the maintenance of envelope integrity under bleach stress, rescuing a wide series of structurally unrelated periplasmic proteins from methionine oxidation. MsrQ provides electrons for reduction to the reductase catalytic subunit MsrP, using the quinone pool of the respiratory chain.</text>
</comment>
<keyword evidence="10" id="KW-1185">Reference proteome</keyword>
<accession>A0ABS4SMN6</accession>
<proteinExistence type="inferred from homology"/>
<evidence type="ECO:0000259" key="8">
    <source>
        <dbReference type="Pfam" id="PF01794"/>
    </source>
</evidence>
<evidence type="ECO:0000313" key="10">
    <source>
        <dbReference type="Proteomes" id="UP000781958"/>
    </source>
</evidence>
<dbReference type="InterPro" id="IPR022837">
    <property type="entry name" value="MsrQ-like"/>
</dbReference>
<keyword evidence="2 7" id="KW-0813">Transport</keyword>
<evidence type="ECO:0000256" key="2">
    <source>
        <dbReference type="ARBA" id="ARBA00022448"/>
    </source>
</evidence>
<evidence type="ECO:0000256" key="1">
    <source>
        <dbReference type="ARBA" id="ARBA00004141"/>
    </source>
</evidence>
<dbReference type="RefSeq" id="WP_209766506.1">
    <property type="nucleotide sequence ID" value="NZ_JAGINP010000007.1"/>
</dbReference>
<evidence type="ECO:0000256" key="6">
    <source>
        <dbReference type="ARBA" id="ARBA00023136"/>
    </source>
</evidence>
<organism evidence="9 10">
    <name type="scientific">Azospirillum rugosum</name>
    <dbReference type="NCBI Taxonomy" id="416170"/>
    <lineage>
        <taxon>Bacteria</taxon>
        <taxon>Pseudomonadati</taxon>
        <taxon>Pseudomonadota</taxon>
        <taxon>Alphaproteobacteria</taxon>
        <taxon>Rhodospirillales</taxon>
        <taxon>Azospirillaceae</taxon>
        <taxon>Azospirillum</taxon>
    </lineage>
</organism>
<dbReference type="HAMAP" id="MF_01207">
    <property type="entry name" value="MsrQ"/>
    <property type="match status" value="1"/>
</dbReference>
<evidence type="ECO:0000256" key="7">
    <source>
        <dbReference type="HAMAP-Rule" id="MF_01207"/>
    </source>
</evidence>
<keyword evidence="7" id="KW-0288">FMN</keyword>
<sequence>MATGIRQTVSAALMSRWAKPAVFVAALLPMAWTFWLAGTGGLGAEPIAEGVRQTGLWALRFLLIALAVTPLRQLTRVPALARFRRMIGLFAFAYALLHVLTYVGIDQFFDWAAVWKDIVKRPYITVGMGAFVILTALAATSTNGMVKRLGGRRWRALHKTVFAAGLAGCFHYVMLVKGWQIPPFVYLAVFAGLVALRLAWASPWRIAVRAGRQPIFSRSGGD</sequence>
<evidence type="ECO:0000256" key="4">
    <source>
        <dbReference type="ARBA" id="ARBA00022989"/>
    </source>
</evidence>
<keyword evidence="7" id="KW-0285">Flavoprotein</keyword>
<comment type="cofactor">
    <cofactor evidence="7">
        <name>heme b</name>
        <dbReference type="ChEBI" id="CHEBI:60344"/>
    </cofactor>
    <text evidence="7">Binds 1 heme b (iron(II)-protoporphyrin IX) group per subunit.</text>
</comment>
<reference evidence="9 10" key="1">
    <citation type="submission" date="2021-03" db="EMBL/GenBank/DDBJ databases">
        <title>Genomic Encyclopedia of Type Strains, Phase III (KMG-III): the genomes of soil and plant-associated and newly described type strains.</title>
        <authorList>
            <person name="Whitman W."/>
        </authorList>
    </citation>
    <scope>NUCLEOTIDE SEQUENCE [LARGE SCALE GENOMIC DNA]</scope>
    <source>
        <strain evidence="9 10">IMMIB AFH-6</strain>
    </source>
</reference>
<dbReference type="InterPro" id="IPR013130">
    <property type="entry name" value="Fe3_Rdtase_TM_dom"/>
</dbReference>
<keyword evidence="4 7" id="KW-1133">Transmembrane helix</keyword>